<accession>A0A1R3JQ94</accession>
<dbReference type="PROSITE" id="PS51934">
    <property type="entry name" value="LRAT"/>
    <property type="match status" value="1"/>
</dbReference>
<reference evidence="4" key="1">
    <citation type="submission" date="2013-09" db="EMBL/GenBank/DDBJ databases">
        <title>Corchorus olitorius genome sequencing.</title>
        <authorList>
            <person name="Alam M."/>
            <person name="Haque M.S."/>
            <person name="Islam M.S."/>
            <person name="Emdad E.M."/>
            <person name="Islam M.M."/>
            <person name="Ahmed B."/>
            <person name="Halim A."/>
            <person name="Hossen Q.M.M."/>
            <person name="Hossain M.Z."/>
            <person name="Ahmed R."/>
            <person name="Khan M.M."/>
            <person name="Islam R."/>
            <person name="Rashid M.M."/>
            <person name="Khan S.A."/>
            <person name="Rahman M.S."/>
            <person name="Alam M."/>
            <person name="Yahiya A.S."/>
            <person name="Khan M.S."/>
            <person name="Azam M.S."/>
            <person name="Haque T."/>
            <person name="Lashkar M.Z.H."/>
            <person name="Akhand A.I."/>
            <person name="Morshed G."/>
            <person name="Roy S."/>
            <person name="Uddin K.S."/>
            <person name="Rabeya T."/>
            <person name="Hossain A.S."/>
            <person name="Chowdhury A."/>
            <person name="Snigdha A.R."/>
            <person name="Mortoza M.S."/>
            <person name="Matin S.A."/>
            <person name="Hoque S.M.E."/>
            <person name="Islam M.K."/>
            <person name="Roy D.K."/>
            <person name="Haider R."/>
            <person name="Moosa M.M."/>
            <person name="Elias S.M."/>
            <person name="Hasan A.M."/>
            <person name="Jahan S."/>
            <person name="Shafiuddin M."/>
            <person name="Mahmood N."/>
            <person name="Shommy N.S."/>
        </authorList>
    </citation>
    <scope>NUCLEOTIDE SEQUENCE [LARGE SCALE GENOMIC DNA]</scope>
    <source>
        <strain evidence="4">cv. O-4</strain>
    </source>
</reference>
<name>A0A1R3JQ94_9ROSI</name>
<dbReference type="PANTHER" id="PTHR46137:SF10">
    <property type="entry name" value="LRAT DOMAIN-CONTAINING PROTEIN"/>
    <property type="match status" value="1"/>
</dbReference>
<keyword evidence="1" id="KW-0812">Transmembrane</keyword>
<evidence type="ECO:0000313" key="3">
    <source>
        <dbReference type="EMBL" id="OMO97028.1"/>
    </source>
</evidence>
<feature type="domain" description="LRAT" evidence="2">
    <location>
        <begin position="16"/>
        <end position="224"/>
    </location>
</feature>
<dbReference type="Pfam" id="PF04970">
    <property type="entry name" value="LRAT"/>
    <property type="match status" value="1"/>
</dbReference>
<dbReference type="Pfam" id="PF13962">
    <property type="entry name" value="PGG"/>
    <property type="match status" value="1"/>
</dbReference>
<comment type="caution">
    <text evidence="3">The sequence shown here is derived from an EMBL/GenBank/DDBJ whole genome shotgun (WGS) entry which is preliminary data.</text>
</comment>
<evidence type="ECO:0000259" key="2">
    <source>
        <dbReference type="PROSITE" id="PS51934"/>
    </source>
</evidence>
<dbReference type="STRING" id="93759.A0A1R3JQ94"/>
<gene>
    <name evidence="3" type="ORF">COLO4_14912</name>
</gene>
<dbReference type="Proteomes" id="UP000187203">
    <property type="component" value="Unassembled WGS sequence"/>
</dbReference>
<dbReference type="PANTHER" id="PTHR46137">
    <property type="entry name" value="OS05G0310600 PROTEIN"/>
    <property type="match status" value="1"/>
</dbReference>
<evidence type="ECO:0000313" key="4">
    <source>
        <dbReference type="Proteomes" id="UP000187203"/>
    </source>
</evidence>
<keyword evidence="4" id="KW-1185">Reference proteome</keyword>
<protein>
    <recommendedName>
        <fullName evidence="2">LRAT domain-containing protein</fullName>
    </recommendedName>
</protein>
<dbReference type="OrthoDB" id="421951at2759"/>
<organism evidence="3 4">
    <name type="scientific">Corchorus olitorius</name>
    <dbReference type="NCBI Taxonomy" id="93759"/>
    <lineage>
        <taxon>Eukaryota</taxon>
        <taxon>Viridiplantae</taxon>
        <taxon>Streptophyta</taxon>
        <taxon>Embryophyta</taxon>
        <taxon>Tracheophyta</taxon>
        <taxon>Spermatophyta</taxon>
        <taxon>Magnoliopsida</taxon>
        <taxon>eudicotyledons</taxon>
        <taxon>Gunneridae</taxon>
        <taxon>Pentapetalae</taxon>
        <taxon>rosids</taxon>
        <taxon>malvids</taxon>
        <taxon>Malvales</taxon>
        <taxon>Malvaceae</taxon>
        <taxon>Grewioideae</taxon>
        <taxon>Apeibeae</taxon>
        <taxon>Corchorus</taxon>
    </lineage>
</organism>
<proteinExistence type="predicted"/>
<keyword evidence="1" id="KW-0472">Membrane</keyword>
<dbReference type="AlphaFoldDB" id="A0A1R3JQ94"/>
<keyword evidence="1" id="KW-1133">Transmembrane helix</keyword>
<feature type="transmembrane region" description="Helical" evidence="1">
    <location>
        <begin position="398"/>
        <end position="416"/>
    </location>
</feature>
<feature type="transmembrane region" description="Helical" evidence="1">
    <location>
        <begin position="369"/>
        <end position="392"/>
    </location>
</feature>
<dbReference type="InterPro" id="IPR007053">
    <property type="entry name" value="LRAT_dom"/>
</dbReference>
<dbReference type="InterPro" id="IPR026961">
    <property type="entry name" value="PGG_dom"/>
</dbReference>
<dbReference type="EMBL" id="AWUE01015509">
    <property type="protein sequence ID" value="OMO97028.1"/>
    <property type="molecule type" value="Genomic_DNA"/>
</dbReference>
<evidence type="ECO:0000256" key="1">
    <source>
        <dbReference type="SAM" id="Phobius"/>
    </source>
</evidence>
<sequence>MRPVGRDQLQPADHIYSDRKEGRIYHHGIYVGKCKVSNPENGEEKEIDNAVIHFFGHNSKLTSDEQCKRCYPPYDEIDNPVIDLKKATSQQCERCFLPSDENGEEKEKRKAVTNLFALLKKEATSQECESCFPPSKNGGVSITCLDCFLGGKSLYVYEYHVCYLKLLFKQSGTCTVHRSKPPDEVIQTAFALLKENSFGEYHLYENNCEDFATYCKTGKPTSNQVAGNLYGFCLCGIVTYNAKKDRNPLPHFCLPFCGALSVPCQFDNKEAMDIVLQAGGSNASSVPITKSLAELLSLVDNKEAVDIVLQAGAMLNIPSDSHNAFLVLVGFVITTTYQPIFNPPGGVRQAEAAGSSRAGRSIMATSSFLWFYIPNTTSFLITLFGTFLFLIIGPYGEFVLLPLLPLVVCYVMSTLVDQSLNKPQDKSPQTNN</sequence>
<dbReference type="Gene3D" id="3.90.1720.10">
    <property type="entry name" value="endopeptidase domain like (from Nostoc punctiforme)"/>
    <property type="match status" value="1"/>
</dbReference>